<dbReference type="PANTHER" id="PTHR34380:SF1">
    <property type="entry name" value="OS01G0221300 PROTEIN"/>
    <property type="match status" value="1"/>
</dbReference>
<evidence type="ECO:0000256" key="1">
    <source>
        <dbReference type="SAM" id="Coils"/>
    </source>
</evidence>
<dbReference type="EMBL" id="JBAMMX010000007">
    <property type="protein sequence ID" value="KAK6936721.1"/>
    <property type="molecule type" value="Genomic_DNA"/>
</dbReference>
<dbReference type="AlphaFoldDB" id="A0AAN8ZG28"/>
<evidence type="ECO:0000256" key="2">
    <source>
        <dbReference type="SAM" id="MobiDB-lite"/>
    </source>
</evidence>
<protein>
    <submittedName>
        <fullName evidence="3">Uncharacterized protein</fullName>
    </submittedName>
</protein>
<evidence type="ECO:0000313" key="4">
    <source>
        <dbReference type="Proteomes" id="UP001370490"/>
    </source>
</evidence>
<proteinExistence type="predicted"/>
<dbReference type="PANTHER" id="PTHR34380">
    <property type="entry name" value="BNAA03G12380D PROTEIN"/>
    <property type="match status" value="1"/>
</dbReference>
<sequence length="626" mass="70012">MKVEVQEETVGVNVEPEKCKEKDLDNCSRCKNAEERCLMLNYEIKKKKGECEALEGKVKALEAEKKSIVDELDKLKMLNCELEERVGREEVKEKKRDGRDGVDGKWEDFEEDKVLQLMVENKVLECERRIAECKAAEWEKKYKDLEGRIIRLEQDAFVPKERRRKDVDSPVKVGIEKRSEATNGSVLGRGLDGGEHKVGMAGCDERVLASEGGTPLCTPRVSSFVDKENVGLHLTKGVNCGKHVKKKLKFEEDSCRNRRMAPATPAAPKCASVSIIEIDDSDDEPEGIQVQIPMSNSKGGNMNFIDDNQALNGDASISKDVTFGDCSIKNPLVQADSEYVEGFWEDAPIPTIATPRRKRALNVVASDTETEEDDNIPIGKLLKKHNHFKKKKCDYDVLTAATPSRRRLVKLGQCKQNGGSKQNSSSKMDASASIPTDHDPEEEVDSDGESSLSGFIVGSSNSSESDDASSEPVGDSECRDTSSESEDALDSIMTYKKVISRIRRSKNQISGWEFEADMLSAFEKDPELCMRAVCALYRRQTQEEQSVKGTLFQNRRGFSKLDAHRGSTLAEFLTDGDPTGDIKKSMKELQHFDPKGPELCRKLATHYSKQLFEIYKSQEDPFFCPS</sequence>
<feature type="coiled-coil region" evidence="1">
    <location>
        <begin position="44"/>
        <end position="78"/>
    </location>
</feature>
<evidence type="ECO:0000313" key="3">
    <source>
        <dbReference type="EMBL" id="KAK6936721.1"/>
    </source>
</evidence>
<name>A0AAN8ZG28_9MAGN</name>
<accession>A0AAN8ZG28</accession>
<feature type="region of interest" description="Disordered" evidence="2">
    <location>
        <begin position="409"/>
        <end position="487"/>
    </location>
</feature>
<comment type="caution">
    <text evidence="3">The sequence shown here is derived from an EMBL/GenBank/DDBJ whole genome shotgun (WGS) entry which is preliminary data.</text>
</comment>
<keyword evidence="4" id="KW-1185">Reference proteome</keyword>
<feature type="coiled-coil region" evidence="1">
    <location>
        <begin position="121"/>
        <end position="155"/>
    </location>
</feature>
<feature type="compositionally biased region" description="Acidic residues" evidence="2">
    <location>
        <begin position="439"/>
        <end position="448"/>
    </location>
</feature>
<feature type="compositionally biased region" description="Polar residues" evidence="2">
    <location>
        <begin position="414"/>
        <end position="428"/>
    </location>
</feature>
<gene>
    <name evidence="3" type="ORF">RJ641_033751</name>
</gene>
<organism evidence="3 4">
    <name type="scientific">Dillenia turbinata</name>
    <dbReference type="NCBI Taxonomy" id="194707"/>
    <lineage>
        <taxon>Eukaryota</taxon>
        <taxon>Viridiplantae</taxon>
        <taxon>Streptophyta</taxon>
        <taxon>Embryophyta</taxon>
        <taxon>Tracheophyta</taxon>
        <taxon>Spermatophyta</taxon>
        <taxon>Magnoliopsida</taxon>
        <taxon>eudicotyledons</taxon>
        <taxon>Gunneridae</taxon>
        <taxon>Pentapetalae</taxon>
        <taxon>Dilleniales</taxon>
        <taxon>Dilleniaceae</taxon>
        <taxon>Dillenia</taxon>
    </lineage>
</organism>
<dbReference type="Proteomes" id="UP001370490">
    <property type="component" value="Unassembled WGS sequence"/>
</dbReference>
<keyword evidence="1" id="KW-0175">Coiled coil</keyword>
<reference evidence="3 4" key="1">
    <citation type="submission" date="2023-12" db="EMBL/GenBank/DDBJ databases">
        <title>A high-quality genome assembly for Dillenia turbinata (Dilleniales).</title>
        <authorList>
            <person name="Chanderbali A."/>
        </authorList>
    </citation>
    <scope>NUCLEOTIDE SEQUENCE [LARGE SCALE GENOMIC DNA]</scope>
    <source>
        <strain evidence="3">LSX21</strain>
        <tissue evidence="3">Leaf</tissue>
    </source>
</reference>